<organism evidence="2 3">
    <name type="scientific">candidate division KSB3 bacterium</name>
    <dbReference type="NCBI Taxonomy" id="2044937"/>
    <lineage>
        <taxon>Bacteria</taxon>
        <taxon>candidate division KSB3</taxon>
    </lineage>
</organism>
<proteinExistence type="predicted"/>
<protein>
    <submittedName>
        <fullName evidence="2">Uncharacterized protein</fullName>
    </submittedName>
</protein>
<dbReference type="AlphaFoldDB" id="A0A2G6KJR1"/>
<feature type="transmembrane region" description="Helical" evidence="1">
    <location>
        <begin position="46"/>
        <end position="71"/>
    </location>
</feature>
<accession>A0A2G6KJR1</accession>
<name>A0A2G6KJR1_9BACT</name>
<keyword evidence="1" id="KW-1133">Transmembrane helix</keyword>
<evidence type="ECO:0000313" key="3">
    <source>
        <dbReference type="Proteomes" id="UP000230821"/>
    </source>
</evidence>
<dbReference type="EMBL" id="PDSK01000049">
    <property type="protein sequence ID" value="PIE35282.1"/>
    <property type="molecule type" value="Genomic_DNA"/>
</dbReference>
<keyword evidence="1" id="KW-0472">Membrane</keyword>
<evidence type="ECO:0000313" key="2">
    <source>
        <dbReference type="EMBL" id="PIE35282.1"/>
    </source>
</evidence>
<gene>
    <name evidence="2" type="ORF">CSA56_04915</name>
</gene>
<reference evidence="2 3" key="1">
    <citation type="submission" date="2017-10" db="EMBL/GenBank/DDBJ databases">
        <title>Novel microbial diversity and functional potential in the marine mammal oral microbiome.</title>
        <authorList>
            <person name="Dudek N.K."/>
            <person name="Sun C.L."/>
            <person name="Burstein D."/>
            <person name="Kantor R.S."/>
            <person name="Aliaga Goltsman D.S."/>
            <person name="Bik E.M."/>
            <person name="Thomas B.C."/>
            <person name="Banfield J.F."/>
            <person name="Relman D.A."/>
        </authorList>
    </citation>
    <scope>NUCLEOTIDE SEQUENCE [LARGE SCALE GENOMIC DNA]</scope>
    <source>
        <strain evidence="2">DOLJORAL78_47_16</strain>
    </source>
</reference>
<keyword evidence="1" id="KW-0812">Transmembrane</keyword>
<evidence type="ECO:0000256" key="1">
    <source>
        <dbReference type="SAM" id="Phobius"/>
    </source>
</evidence>
<dbReference type="Proteomes" id="UP000230821">
    <property type="component" value="Unassembled WGS sequence"/>
</dbReference>
<comment type="caution">
    <text evidence="2">The sequence shown here is derived from an EMBL/GenBank/DDBJ whole genome shotgun (WGS) entry which is preliminary data.</text>
</comment>
<sequence>MFSMPNDMVIKTFTKTSLLGRPWFIPQIFGEQVWKGMYGLFEERHLLLILFRVFGGFFFGAIAGVMIGGIMDINKTVQ</sequence>